<organism evidence="1 2">
    <name type="scientific">Escherichia coli</name>
    <dbReference type="NCBI Taxonomy" id="562"/>
    <lineage>
        <taxon>Bacteria</taxon>
        <taxon>Pseudomonadati</taxon>
        <taxon>Pseudomonadota</taxon>
        <taxon>Gammaproteobacteria</taxon>
        <taxon>Enterobacterales</taxon>
        <taxon>Enterobacteriaceae</taxon>
        <taxon>Escherichia</taxon>
    </lineage>
</organism>
<gene>
    <name evidence="1" type="primary">casA</name>
    <name evidence="1" type="ORF">GQM21_31085</name>
</gene>
<dbReference type="AlphaFoldDB" id="A0A8T5YPK0"/>
<accession>A0A8T5YPK0</accession>
<evidence type="ECO:0000313" key="2">
    <source>
        <dbReference type="Proteomes" id="UP000462271"/>
    </source>
</evidence>
<dbReference type="InterPro" id="IPR013381">
    <property type="entry name" value="CRISPR-assoc_prot_Cse1"/>
</dbReference>
<protein>
    <submittedName>
        <fullName evidence="1">Type I-E CRISPR-associated protein Cse1/CasA</fullName>
    </submittedName>
</protein>
<dbReference type="Pfam" id="PF09481">
    <property type="entry name" value="CRISPR_Cse1"/>
    <property type="match status" value="1"/>
</dbReference>
<proteinExistence type="predicted"/>
<feature type="non-terminal residue" evidence="1">
    <location>
        <position position="1"/>
    </location>
</feature>
<sequence length="216" mass="25227">LKGQPGGLSYRDWLGLILEREDKFNKMQPAKVVRIFAKQKNLGLWCFAWDMDNAKARCWYQHRLPLVCVTHQDQFVSVLNSVLNLATESLSFLKTALKSAWFENPKEAKVDFSMVEIAFWQETEASFRSLFNVLVNDPQRSEKNTRNALRQWEAELHTYIVTVFDWDAFSDPDCPDKILLRQLNARQVLINFYRKSKALKDVLALAEEQKDAKHDE</sequence>
<comment type="caution">
    <text evidence="1">The sequence shown here is derived from an EMBL/GenBank/DDBJ whole genome shotgun (WGS) entry which is preliminary data.</text>
</comment>
<dbReference type="Proteomes" id="UP000462271">
    <property type="component" value="Unassembled WGS sequence"/>
</dbReference>
<reference evidence="1 2" key="1">
    <citation type="submission" date="2019-12" db="EMBL/GenBank/DDBJ databases">
        <title>Enteriobacteria Tanzani isolates_10432.</title>
        <authorList>
            <person name="Subbiah M."/>
            <person name="Call D."/>
        </authorList>
    </citation>
    <scope>NUCLEOTIDE SEQUENCE [LARGE SCALE GENOMIC DNA]</scope>
    <source>
        <strain evidence="1 2">10432wG8</strain>
    </source>
</reference>
<dbReference type="NCBIfam" id="TIGR02547">
    <property type="entry name" value="casA_cse1"/>
    <property type="match status" value="1"/>
</dbReference>
<dbReference type="EMBL" id="WTML01000587">
    <property type="protein sequence ID" value="MWL01511.1"/>
    <property type="molecule type" value="Genomic_DNA"/>
</dbReference>
<name>A0A8T5YPK0_ECOLX</name>
<evidence type="ECO:0000313" key="1">
    <source>
        <dbReference type="EMBL" id="MWL01511.1"/>
    </source>
</evidence>